<evidence type="ECO:0000313" key="2">
    <source>
        <dbReference type="Proteomes" id="UP000887540"/>
    </source>
</evidence>
<organism evidence="2 3">
    <name type="scientific">Acrobeloides nanus</name>
    <dbReference type="NCBI Taxonomy" id="290746"/>
    <lineage>
        <taxon>Eukaryota</taxon>
        <taxon>Metazoa</taxon>
        <taxon>Ecdysozoa</taxon>
        <taxon>Nematoda</taxon>
        <taxon>Chromadorea</taxon>
        <taxon>Rhabditida</taxon>
        <taxon>Tylenchina</taxon>
        <taxon>Cephalobomorpha</taxon>
        <taxon>Cephaloboidea</taxon>
        <taxon>Cephalobidae</taxon>
        <taxon>Acrobeloides</taxon>
    </lineage>
</organism>
<dbReference type="Proteomes" id="UP000887540">
    <property type="component" value="Unplaced"/>
</dbReference>
<dbReference type="AlphaFoldDB" id="A0A914DU85"/>
<sequence>MPIIDTTPMPIIDTKPMPIVDAKPTQIMGDKKPIHGRHRKKKWRTTKPPAGFVPPNPVPGSPTQPLYRTSNTHKESLPLSGPLSPPPQVPSTGNFDSSFRPVVFSPSTLTIPPPSVTPFSPVVEGVTQAVHSVEVIRENSFKDRTELWFSDNYDLSKCHTNIDYISEQFKQKFPRNLLKHGKETVLADLLATRLKECVKKQSGNEWERTEILITRLDVPVSEKDECRSGLIQEQISCLNVQSYACQFIERDFHFRLVPARLIVQEARLAEDGAEKCKRIAKMIKKQLEDRGTH</sequence>
<feature type="compositionally biased region" description="Pro residues" evidence="1">
    <location>
        <begin position="51"/>
        <end position="62"/>
    </location>
</feature>
<name>A0A914DU85_9BILA</name>
<evidence type="ECO:0000313" key="3">
    <source>
        <dbReference type="WBParaSite" id="ACRNAN_scaffold3965.g12346.t1"/>
    </source>
</evidence>
<dbReference type="WBParaSite" id="ACRNAN_scaffold3965.g12346.t1">
    <property type="protein sequence ID" value="ACRNAN_scaffold3965.g12346.t1"/>
    <property type="gene ID" value="ACRNAN_scaffold3965.g12346"/>
</dbReference>
<keyword evidence="2" id="KW-1185">Reference proteome</keyword>
<protein>
    <submittedName>
        <fullName evidence="3">Uncharacterized protein</fullName>
    </submittedName>
</protein>
<evidence type="ECO:0000256" key="1">
    <source>
        <dbReference type="SAM" id="MobiDB-lite"/>
    </source>
</evidence>
<reference evidence="3" key="1">
    <citation type="submission" date="2022-11" db="UniProtKB">
        <authorList>
            <consortium name="WormBaseParasite"/>
        </authorList>
    </citation>
    <scope>IDENTIFICATION</scope>
</reference>
<feature type="region of interest" description="Disordered" evidence="1">
    <location>
        <begin position="27"/>
        <end position="92"/>
    </location>
</feature>
<accession>A0A914DU85</accession>
<feature type="compositionally biased region" description="Basic residues" evidence="1">
    <location>
        <begin position="34"/>
        <end position="45"/>
    </location>
</feature>
<proteinExistence type="predicted"/>